<accession>A0AAP2CC00</accession>
<keyword evidence="2" id="KW-0472">Membrane</keyword>
<reference evidence="3 4" key="1">
    <citation type="journal article" date="2021" name="Microbiol. Resour. Announc.">
        <title>Draft Genome Sequence of Coralloluteibacterium stylophorae LMG 29479T.</title>
        <authorList>
            <person name="Karlyshev A.V."/>
            <person name="Kudryashova E.B."/>
            <person name="Ariskina E.V."/>
            <person name="Conroy A.P."/>
            <person name="Abidueva E.Y."/>
        </authorList>
    </citation>
    <scope>NUCLEOTIDE SEQUENCE [LARGE SCALE GENOMIC DNA]</scope>
    <source>
        <strain evidence="3 4">LMG 29479</strain>
    </source>
</reference>
<keyword evidence="2" id="KW-1133">Transmembrane helix</keyword>
<dbReference type="InterPro" id="IPR011990">
    <property type="entry name" value="TPR-like_helical_dom_sf"/>
</dbReference>
<keyword evidence="4" id="KW-1185">Reference proteome</keyword>
<feature type="transmembrane region" description="Helical" evidence="2">
    <location>
        <begin position="45"/>
        <end position="63"/>
    </location>
</feature>
<evidence type="ECO:0000256" key="2">
    <source>
        <dbReference type="SAM" id="Phobius"/>
    </source>
</evidence>
<gene>
    <name evidence="3" type="ORF">KB893_006370</name>
</gene>
<dbReference type="Proteomes" id="UP000675747">
    <property type="component" value="Unassembled WGS sequence"/>
</dbReference>
<evidence type="ECO:0000313" key="4">
    <source>
        <dbReference type="Proteomes" id="UP000675747"/>
    </source>
</evidence>
<evidence type="ECO:0000313" key="3">
    <source>
        <dbReference type="EMBL" id="MBS7456757.1"/>
    </source>
</evidence>
<feature type="region of interest" description="Disordered" evidence="1">
    <location>
        <begin position="1"/>
        <end position="38"/>
    </location>
</feature>
<dbReference type="Gene3D" id="1.25.40.10">
    <property type="entry name" value="Tetratricopeptide repeat domain"/>
    <property type="match status" value="2"/>
</dbReference>
<comment type="caution">
    <text evidence="3">The sequence shown here is derived from an EMBL/GenBank/DDBJ whole genome shotgun (WGS) entry which is preliminary data.</text>
</comment>
<keyword evidence="2" id="KW-0812">Transmembrane</keyword>
<feature type="region of interest" description="Disordered" evidence="1">
    <location>
        <begin position="170"/>
        <end position="194"/>
    </location>
</feature>
<dbReference type="AlphaFoldDB" id="A0AAP2CC00"/>
<dbReference type="EMBL" id="JAGQFT020000003">
    <property type="protein sequence ID" value="MBS7456757.1"/>
    <property type="molecule type" value="Genomic_DNA"/>
</dbReference>
<protein>
    <recommendedName>
        <fullName evidence="5">Tetratricopeptide repeat protein</fullName>
    </recommendedName>
</protein>
<name>A0AAP2CC00_9GAMM</name>
<proteinExistence type="predicted"/>
<sequence>MNERREPRIGRHPASEDFDDLHRRPRAAGGGRQVRRRQRAGGGPWLALAAVVLVAGASTLYLWREPISARLFPEPQQNRLLGQADAALAEGRLSAPDGRGARELYTAVLALQPDHREARDGLRRVGEAALVRAREALARDDVDAARDALALARSLALPAAELQPLDEELRRRDAQGQDTAASLEAARDAQRAGHLAGGDDSALALYEDALQDDGASAVAAAGRNEVLAGLLQQAETEMAAGDLPAAEALVERVAEADPAHVGLPAARARLAELQQAQNREGTRYFRSADQALQAGHLDRARAGYENARDAGGDARRAARGLARVAAAYAARAERAAADFRFDLAEAELAAARELAPDLPRLREAEQRVLRSRARGEDAAAVAGADPRRVDDLLEDARRAMRNGDLVDPPGDSAFDKLRAAQAAAPDDPRVARALADLRPAAIRCYENELTANSLGRAAACLDALVTLDPGDPRLPGWRDRLAARYRAVAEERLGAGELGAARRAADAARQLDPDSSALPALYARLEQAAPLPGR</sequence>
<dbReference type="RefSeq" id="WP_213173558.1">
    <property type="nucleotide sequence ID" value="NZ_JAGQFT020000003.1"/>
</dbReference>
<feature type="compositionally biased region" description="Basic and acidic residues" evidence="1">
    <location>
        <begin position="1"/>
        <end position="15"/>
    </location>
</feature>
<evidence type="ECO:0008006" key="5">
    <source>
        <dbReference type="Google" id="ProtNLM"/>
    </source>
</evidence>
<evidence type="ECO:0000256" key="1">
    <source>
        <dbReference type="SAM" id="MobiDB-lite"/>
    </source>
</evidence>
<organism evidence="3 4">
    <name type="scientific">Coralloluteibacterium stylophorae</name>
    <dbReference type="NCBI Taxonomy" id="1776034"/>
    <lineage>
        <taxon>Bacteria</taxon>
        <taxon>Pseudomonadati</taxon>
        <taxon>Pseudomonadota</taxon>
        <taxon>Gammaproteobacteria</taxon>
        <taxon>Lysobacterales</taxon>
        <taxon>Lysobacteraceae</taxon>
        <taxon>Coralloluteibacterium</taxon>
    </lineage>
</organism>